<dbReference type="AlphaFoldDB" id="A0A811P7L9"/>
<reference evidence="11" key="1">
    <citation type="submission" date="2020-10" db="EMBL/GenBank/DDBJ databases">
        <authorList>
            <person name="Han B."/>
            <person name="Lu T."/>
            <person name="Zhao Q."/>
            <person name="Huang X."/>
            <person name="Zhao Y."/>
        </authorList>
    </citation>
    <scope>NUCLEOTIDE SEQUENCE</scope>
</reference>
<dbReference type="PRINTS" id="PR00463">
    <property type="entry name" value="EP450I"/>
</dbReference>
<comment type="caution">
    <text evidence="11">The sequence shown here is derived from an EMBL/GenBank/DDBJ whole genome shotgun (WGS) entry which is preliminary data.</text>
</comment>
<feature type="signal peptide" evidence="10">
    <location>
        <begin position="1"/>
        <end position="26"/>
    </location>
</feature>
<organism evidence="11 12">
    <name type="scientific">Miscanthus lutarioriparius</name>
    <dbReference type="NCBI Taxonomy" id="422564"/>
    <lineage>
        <taxon>Eukaryota</taxon>
        <taxon>Viridiplantae</taxon>
        <taxon>Streptophyta</taxon>
        <taxon>Embryophyta</taxon>
        <taxon>Tracheophyta</taxon>
        <taxon>Spermatophyta</taxon>
        <taxon>Magnoliopsida</taxon>
        <taxon>Liliopsida</taxon>
        <taxon>Poales</taxon>
        <taxon>Poaceae</taxon>
        <taxon>PACMAD clade</taxon>
        <taxon>Panicoideae</taxon>
        <taxon>Andropogonodae</taxon>
        <taxon>Andropogoneae</taxon>
        <taxon>Saccharinae</taxon>
        <taxon>Miscanthus</taxon>
    </lineage>
</organism>
<feature type="chain" id="PRO_5033027825" description="Cytochrome P450" evidence="10">
    <location>
        <begin position="27"/>
        <end position="519"/>
    </location>
</feature>
<dbReference type="GO" id="GO:0020037">
    <property type="term" value="F:heme binding"/>
    <property type="evidence" value="ECO:0007669"/>
    <property type="project" value="InterPro"/>
</dbReference>
<evidence type="ECO:0000256" key="9">
    <source>
        <dbReference type="SAM" id="MobiDB-lite"/>
    </source>
</evidence>
<dbReference type="Pfam" id="PF00067">
    <property type="entry name" value="p450"/>
    <property type="match status" value="1"/>
</dbReference>
<keyword evidence="12" id="KW-1185">Reference proteome</keyword>
<dbReference type="GO" id="GO:0004497">
    <property type="term" value="F:monooxygenase activity"/>
    <property type="evidence" value="ECO:0007669"/>
    <property type="project" value="UniProtKB-KW"/>
</dbReference>
<comment type="cofactor">
    <cofactor evidence="7">
        <name>heme</name>
        <dbReference type="ChEBI" id="CHEBI:30413"/>
    </cofactor>
</comment>
<dbReference type="GO" id="GO:0005506">
    <property type="term" value="F:iron ion binding"/>
    <property type="evidence" value="ECO:0007669"/>
    <property type="project" value="InterPro"/>
</dbReference>
<dbReference type="OrthoDB" id="1470350at2759"/>
<keyword evidence="3 7" id="KW-0479">Metal-binding</keyword>
<protein>
    <recommendedName>
        <fullName evidence="13">Cytochrome P450</fullName>
    </recommendedName>
</protein>
<dbReference type="SUPFAM" id="SSF48264">
    <property type="entry name" value="Cytochrome P450"/>
    <property type="match status" value="1"/>
</dbReference>
<sequence>MDVSPFVALLLVALLSLLLFATRRKGSPSSRDGRRMPPSPPGLPLLGHLPLLGSLPHRKLRSMAASYGPVMLLRLGRVLTVVASSAAAAQEVMKARDLAFASRPRVRMAERLLYGRDNMAFAPYGEYWRQARRVCVLHLLSQRRVHSFRHAREQEAAAMVGRVRRAGAGGRGAGAVNLNAILISYTNGVISRAMFGDDGSYGLDGGEGEKLANLFADFEELLGTVTVGELVPWLAWVDTLMGLDAKAARTSEEMGALLDRVITDHRQRRHGNRRREEDDHRDFVDVLLDVNEAEEEAGGVKFDNVAIKANMLVLFAAATDTTYTTLVWAMAELVNHPQEMLRVQDEIRGVVGGGGSDVVTEDHLEKLRYLKCVIKETLRLHAPLPLLLPHETMEDTELLGYHVPAHTRVIVNAWAIARDPATWERADEFVPERFADDGETDYLLGQDFRFVPFGAGRRGCPGVGFAAPAMELALASLLYHFDWALPAGGASKVEMEELNGLSVRLKAILRLVAKPWYPQ</sequence>
<proteinExistence type="inferred from homology"/>
<evidence type="ECO:0000256" key="7">
    <source>
        <dbReference type="PIRSR" id="PIRSR602401-1"/>
    </source>
</evidence>
<dbReference type="InterPro" id="IPR001128">
    <property type="entry name" value="Cyt_P450"/>
</dbReference>
<feature type="binding site" description="axial binding residue" evidence="7">
    <location>
        <position position="460"/>
    </location>
    <ligand>
        <name>heme</name>
        <dbReference type="ChEBI" id="CHEBI:30413"/>
    </ligand>
    <ligandPart>
        <name>Fe</name>
        <dbReference type="ChEBI" id="CHEBI:18248"/>
    </ligandPart>
</feature>
<dbReference type="PANTHER" id="PTHR47955:SF15">
    <property type="entry name" value="CYTOCHROME P450 71A2-LIKE"/>
    <property type="match status" value="1"/>
</dbReference>
<dbReference type="Gene3D" id="1.10.630.10">
    <property type="entry name" value="Cytochrome P450"/>
    <property type="match status" value="1"/>
</dbReference>
<evidence type="ECO:0000256" key="3">
    <source>
        <dbReference type="ARBA" id="ARBA00022723"/>
    </source>
</evidence>
<dbReference type="Proteomes" id="UP000604825">
    <property type="component" value="Unassembled WGS sequence"/>
</dbReference>
<dbReference type="GO" id="GO:0016705">
    <property type="term" value="F:oxidoreductase activity, acting on paired donors, with incorporation or reduction of molecular oxygen"/>
    <property type="evidence" value="ECO:0007669"/>
    <property type="project" value="InterPro"/>
</dbReference>
<dbReference type="PANTHER" id="PTHR47955">
    <property type="entry name" value="CYTOCHROME P450 FAMILY 71 PROTEIN"/>
    <property type="match status" value="1"/>
</dbReference>
<dbReference type="InterPro" id="IPR017972">
    <property type="entry name" value="Cyt_P450_CS"/>
</dbReference>
<dbReference type="PRINTS" id="PR00385">
    <property type="entry name" value="P450"/>
</dbReference>
<evidence type="ECO:0000256" key="8">
    <source>
        <dbReference type="RuleBase" id="RU000461"/>
    </source>
</evidence>
<keyword evidence="10" id="KW-0732">Signal</keyword>
<evidence type="ECO:0000256" key="2">
    <source>
        <dbReference type="ARBA" id="ARBA00022617"/>
    </source>
</evidence>
<evidence type="ECO:0000313" key="11">
    <source>
        <dbReference type="EMBL" id="CAD6233546.1"/>
    </source>
</evidence>
<keyword evidence="5 7" id="KW-0408">Iron</keyword>
<evidence type="ECO:0000256" key="5">
    <source>
        <dbReference type="ARBA" id="ARBA00023004"/>
    </source>
</evidence>
<evidence type="ECO:0000256" key="10">
    <source>
        <dbReference type="SAM" id="SignalP"/>
    </source>
</evidence>
<keyword evidence="6 8" id="KW-0503">Monooxygenase</keyword>
<dbReference type="PROSITE" id="PS00086">
    <property type="entry name" value="CYTOCHROME_P450"/>
    <property type="match status" value="1"/>
</dbReference>
<evidence type="ECO:0008006" key="13">
    <source>
        <dbReference type="Google" id="ProtNLM"/>
    </source>
</evidence>
<accession>A0A811P7L9</accession>
<name>A0A811P7L9_9POAL</name>
<evidence type="ECO:0000256" key="6">
    <source>
        <dbReference type="ARBA" id="ARBA00023033"/>
    </source>
</evidence>
<keyword evidence="2 7" id="KW-0349">Heme</keyword>
<comment type="similarity">
    <text evidence="1 8">Belongs to the cytochrome P450 family.</text>
</comment>
<keyword evidence="4 8" id="KW-0560">Oxidoreductase</keyword>
<dbReference type="InterPro" id="IPR036396">
    <property type="entry name" value="Cyt_P450_sf"/>
</dbReference>
<dbReference type="EMBL" id="CAJGYO010000005">
    <property type="protein sequence ID" value="CAD6233546.1"/>
    <property type="molecule type" value="Genomic_DNA"/>
</dbReference>
<gene>
    <name evidence="11" type="ORF">NCGR_LOCUS22881</name>
</gene>
<dbReference type="FunFam" id="1.10.630.10:FF:000043">
    <property type="entry name" value="Cytochrome P450 99A2"/>
    <property type="match status" value="1"/>
</dbReference>
<feature type="region of interest" description="Disordered" evidence="9">
    <location>
        <begin position="25"/>
        <end position="45"/>
    </location>
</feature>
<dbReference type="InterPro" id="IPR002401">
    <property type="entry name" value="Cyt_P450_E_grp-I"/>
</dbReference>
<evidence type="ECO:0000313" key="12">
    <source>
        <dbReference type="Proteomes" id="UP000604825"/>
    </source>
</evidence>
<evidence type="ECO:0000256" key="4">
    <source>
        <dbReference type="ARBA" id="ARBA00023002"/>
    </source>
</evidence>
<evidence type="ECO:0000256" key="1">
    <source>
        <dbReference type="ARBA" id="ARBA00010617"/>
    </source>
</evidence>